<organism evidence="1">
    <name type="scientific">viral metagenome</name>
    <dbReference type="NCBI Taxonomy" id="1070528"/>
    <lineage>
        <taxon>unclassified sequences</taxon>
        <taxon>metagenomes</taxon>
        <taxon>organismal metagenomes</taxon>
    </lineage>
</organism>
<evidence type="ECO:0000313" key="1">
    <source>
        <dbReference type="EMBL" id="QHS96523.1"/>
    </source>
</evidence>
<proteinExistence type="predicted"/>
<protein>
    <submittedName>
        <fullName evidence="1">Uncharacterized protein</fullName>
    </submittedName>
</protein>
<name>A0A6C0BZ14_9ZZZZ</name>
<reference evidence="1" key="1">
    <citation type="journal article" date="2020" name="Nature">
        <title>Giant virus diversity and host interactions through global metagenomics.</title>
        <authorList>
            <person name="Schulz F."/>
            <person name="Roux S."/>
            <person name="Paez-Espino D."/>
            <person name="Jungbluth S."/>
            <person name="Walsh D.A."/>
            <person name="Denef V.J."/>
            <person name="McMahon K.D."/>
            <person name="Konstantinidis K.T."/>
            <person name="Eloe-Fadrosh E.A."/>
            <person name="Kyrpides N.C."/>
            <person name="Woyke T."/>
        </authorList>
    </citation>
    <scope>NUCLEOTIDE SEQUENCE</scope>
    <source>
        <strain evidence="1">GVMAG-M-3300020166-18</strain>
    </source>
</reference>
<dbReference type="EMBL" id="MN739271">
    <property type="protein sequence ID" value="QHS96523.1"/>
    <property type="molecule type" value="Genomic_DNA"/>
</dbReference>
<dbReference type="AlphaFoldDB" id="A0A6C0BZ14"/>
<accession>A0A6C0BZ14</accession>
<sequence>MEKDPYNYTLLKPIQEEQEEEEEEESLQEYIESIFTPCIYWYEHLPCCSIYMMT</sequence>